<feature type="domain" description="C2H2-type" evidence="9">
    <location>
        <begin position="1203"/>
        <end position="1230"/>
    </location>
</feature>
<feature type="domain" description="C2H2-type" evidence="9">
    <location>
        <begin position="652"/>
        <end position="676"/>
    </location>
</feature>
<evidence type="ECO:0000256" key="5">
    <source>
        <dbReference type="ARBA" id="ARBA00022833"/>
    </source>
</evidence>
<dbReference type="PANTHER" id="PTHR24376:SF216">
    <property type="entry name" value="ZINC FINGER PROTEIN 420-LIKE"/>
    <property type="match status" value="1"/>
</dbReference>
<keyword evidence="2" id="KW-0479">Metal-binding</keyword>
<feature type="region of interest" description="Disordered" evidence="8">
    <location>
        <begin position="421"/>
        <end position="481"/>
    </location>
</feature>
<dbReference type="Pfam" id="PF00096">
    <property type="entry name" value="zf-C2H2"/>
    <property type="match status" value="1"/>
</dbReference>
<feature type="domain" description="C2H2-type" evidence="9">
    <location>
        <begin position="343"/>
        <end position="372"/>
    </location>
</feature>
<dbReference type="Gene3D" id="3.30.160.60">
    <property type="entry name" value="Classic Zinc Finger"/>
    <property type="match status" value="7"/>
</dbReference>
<evidence type="ECO:0000313" key="10">
    <source>
        <dbReference type="EMBL" id="CAL8130046.1"/>
    </source>
</evidence>
<feature type="compositionally biased region" description="Low complexity" evidence="8">
    <location>
        <begin position="451"/>
        <end position="472"/>
    </location>
</feature>
<comment type="subcellular location">
    <subcellularLocation>
        <location evidence="1">Nucleus</location>
    </subcellularLocation>
</comment>
<organism evidence="10 11">
    <name type="scientific">Orchesella dallaii</name>
    <dbReference type="NCBI Taxonomy" id="48710"/>
    <lineage>
        <taxon>Eukaryota</taxon>
        <taxon>Metazoa</taxon>
        <taxon>Ecdysozoa</taxon>
        <taxon>Arthropoda</taxon>
        <taxon>Hexapoda</taxon>
        <taxon>Collembola</taxon>
        <taxon>Entomobryomorpha</taxon>
        <taxon>Entomobryoidea</taxon>
        <taxon>Orchesellidae</taxon>
        <taxon>Orchesellinae</taxon>
        <taxon>Orchesella</taxon>
    </lineage>
</organism>
<comment type="caution">
    <text evidence="10">The sequence shown here is derived from an EMBL/GenBank/DDBJ whole genome shotgun (WGS) entry which is preliminary data.</text>
</comment>
<keyword evidence="6" id="KW-0539">Nucleus</keyword>
<sequence length="1285" mass="148932">MPLLNSVCLFCYRDSSSLPFEVNGNSDAGLKGKGNLDKFVELAQRWLETNLPLHSNGNGGKEEEKQEPKAKEGFAACENCLFAVNSFCKLYHEWKCLELEVEWRLSKLCNVIKQADRVRSRKQRLETNFKGSEEGRKFIENVTKFRTEFKRKCAQSYLKSSPRVVLTRINGSRHTKTVTKQETPFNNVEHQILFDTSTQELCLAWISTFVAVLLLGNWDQESTGAIQNNCDLQIFDSDDAEVVAPQLKDERSEFPSPCEISSLSELEDEADCSPNQIVSLVTLENETKLDIGSDWRRFETDTPSFSPTLVNTKPKKRKYVQSPSGKPKRKLRRRELRKNSALFKCFRCNRNFTCLNHLHRHRRSFTHTSVMQNVITKRGGALRKGKSNLREFQITATSTSINDMNLGILRPLQMTYKQNVNQNDEDTDTDNRGRSFNEDEAGSSECEDGSSTESDSSSSSSEELSSDCSASSMPITKQTKRRPKFKKLEHSFVCSVSPCQESFKFEEELELHNKYHGCFLCSFCNETSNYAPDLARHELSHSEREIAGRNKERRDKNKKYYCSRCNYAAYGWQNYVNHHLTNHLNLPSQKSMCQICKEWLCKSGLKRHLFAYHKDSESRNKCNECSAYFDKPHQLYDHKRKKHFPIKKELLYFCDVESCKKVFSKEPDLKSHKRLHENCSICQRTLLAEKQDLHFQSHHDTSNVDPKEIKKCSKCPAYFLKEIQLRYHVKKLHPPPPKPFPCEMDSCSETFDFEEEFEAHKKQHGNFPCKYCSVVKTYAPNLAVHESSHSQRKGKSSIKWHCSRCEFRCRQKNRHVSHFLTRHFKLPQLIVCRICRKSVGKASLPKHIRLCHRSETEGLDPSLVQNCEQCPAYFLKKHQLTAHIKQIHDKKISATIPIPVNFQSSTKIQCDAPVKCQKLFKTMEQLENHRKLHGTFPCSTCNDVFEYAPKLALHEATHTSFLPGGFKTNFRRVKTFSCPACKIDIVGEPRYINHYLVTHMNLPPEGITCLNCGDSFQSHVKLAWHQSLYHKTDGENSTIAKCDQCSATFGTKFYLSLHKQKLHGEREIKFTCVDCGRKLCNARSLRKHRILVHKMREADFPIPCDVPGCERRFERELDLGWHKLNVHESKDKDKDNSWICQECGKIYSAKSTLTRHMQHHLTITPKKKFLKLYVCEKCGKVFKSQPRLDEHQWSHKDPESWKFSCLVCGKKSPTKTSLMNHIAIHTNEKPYICEFCGEEYAHGHNLRNHRNSKHNVNEYPKKRNIVNGYVSKKGQKLLPRIRLHK</sequence>
<keyword evidence="3" id="KW-0677">Repeat</keyword>
<feature type="domain" description="C2H2-type" evidence="9">
    <location>
        <begin position="936"/>
        <end position="963"/>
    </location>
</feature>
<feature type="region of interest" description="Disordered" evidence="8">
    <location>
        <begin position="306"/>
        <end position="333"/>
    </location>
</feature>
<reference evidence="10 11" key="1">
    <citation type="submission" date="2024-08" db="EMBL/GenBank/DDBJ databases">
        <authorList>
            <person name="Cucini C."/>
            <person name="Frati F."/>
        </authorList>
    </citation>
    <scope>NUCLEOTIDE SEQUENCE [LARGE SCALE GENOMIC DNA]</scope>
</reference>
<keyword evidence="5" id="KW-0862">Zinc</keyword>
<dbReference type="PROSITE" id="PS50157">
    <property type="entry name" value="ZINC_FINGER_C2H2_2"/>
    <property type="match status" value="16"/>
</dbReference>
<gene>
    <name evidence="10" type="ORF">ODALV1_LOCUS23538</name>
</gene>
<feature type="domain" description="C2H2-type" evidence="9">
    <location>
        <begin position="1138"/>
        <end position="1165"/>
    </location>
</feature>
<keyword evidence="11" id="KW-1185">Reference proteome</keyword>
<dbReference type="InterPro" id="IPR013087">
    <property type="entry name" value="Znf_C2H2_type"/>
</dbReference>
<feature type="domain" description="C2H2-type" evidence="9">
    <location>
        <begin position="865"/>
        <end position="893"/>
    </location>
</feature>
<feature type="domain" description="C2H2-type" evidence="9">
    <location>
        <begin position="1070"/>
        <end position="1098"/>
    </location>
</feature>
<feature type="domain" description="C2H2-type" evidence="9">
    <location>
        <begin position="1007"/>
        <end position="1035"/>
    </location>
</feature>
<evidence type="ECO:0000256" key="2">
    <source>
        <dbReference type="ARBA" id="ARBA00022723"/>
    </source>
</evidence>
<name>A0ABP1RLH3_9HEXA</name>
<feature type="domain" description="C2H2-type" evidence="9">
    <location>
        <begin position="492"/>
        <end position="516"/>
    </location>
</feature>
<keyword evidence="4 7" id="KW-0863">Zinc-finger</keyword>
<evidence type="ECO:0000313" key="11">
    <source>
        <dbReference type="Proteomes" id="UP001642540"/>
    </source>
</evidence>
<feature type="domain" description="C2H2-type" evidence="9">
    <location>
        <begin position="1173"/>
        <end position="1200"/>
    </location>
</feature>
<dbReference type="InterPro" id="IPR036236">
    <property type="entry name" value="Znf_C2H2_sf"/>
</dbReference>
<dbReference type="SMART" id="SM00355">
    <property type="entry name" value="ZnF_C2H2"/>
    <property type="match status" value="25"/>
</dbReference>
<feature type="domain" description="C2H2-type" evidence="9">
    <location>
        <begin position="519"/>
        <end position="546"/>
    </location>
</feature>
<feature type="compositionally biased region" description="Acidic residues" evidence="8">
    <location>
        <begin position="438"/>
        <end position="450"/>
    </location>
</feature>
<dbReference type="PROSITE" id="PS00028">
    <property type="entry name" value="ZINC_FINGER_C2H2_1"/>
    <property type="match status" value="14"/>
</dbReference>
<dbReference type="Proteomes" id="UP001642540">
    <property type="component" value="Unassembled WGS sequence"/>
</dbReference>
<evidence type="ECO:0000256" key="6">
    <source>
        <dbReference type="ARBA" id="ARBA00023242"/>
    </source>
</evidence>
<feature type="domain" description="C2H2-type" evidence="9">
    <location>
        <begin position="740"/>
        <end position="764"/>
    </location>
</feature>
<feature type="domain" description="C2H2-type" evidence="9">
    <location>
        <begin position="908"/>
        <end position="933"/>
    </location>
</feature>
<dbReference type="EMBL" id="CAXLJM020000081">
    <property type="protein sequence ID" value="CAL8130046.1"/>
    <property type="molecule type" value="Genomic_DNA"/>
</dbReference>
<evidence type="ECO:0000256" key="8">
    <source>
        <dbReference type="SAM" id="MobiDB-lite"/>
    </source>
</evidence>
<evidence type="ECO:0000256" key="7">
    <source>
        <dbReference type="PROSITE-ProRule" id="PRU00042"/>
    </source>
</evidence>
<feature type="domain" description="C2H2-type" evidence="9">
    <location>
        <begin position="620"/>
        <end position="648"/>
    </location>
</feature>
<evidence type="ECO:0000256" key="3">
    <source>
        <dbReference type="ARBA" id="ARBA00022737"/>
    </source>
</evidence>
<evidence type="ECO:0000256" key="4">
    <source>
        <dbReference type="ARBA" id="ARBA00022771"/>
    </source>
</evidence>
<accession>A0ABP1RLH3</accession>
<dbReference type="PANTHER" id="PTHR24376">
    <property type="entry name" value="ZINC FINGER PROTEIN"/>
    <property type="match status" value="1"/>
</dbReference>
<dbReference type="SUPFAM" id="SSF57667">
    <property type="entry name" value="beta-beta-alpha zinc fingers"/>
    <property type="match status" value="3"/>
</dbReference>
<evidence type="ECO:0000256" key="1">
    <source>
        <dbReference type="ARBA" id="ARBA00004123"/>
    </source>
</evidence>
<proteinExistence type="predicted"/>
<evidence type="ECO:0000259" key="9">
    <source>
        <dbReference type="PROSITE" id="PS50157"/>
    </source>
</evidence>
<protein>
    <recommendedName>
        <fullName evidence="9">C2H2-type domain-containing protein</fullName>
    </recommendedName>
</protein>
<feature type="domain" description="C2H2-type" evidence="9">
    <location>
        <begin position="1040"/>
        <end position="1068"/>
    </location>
</feature>
<feature type="domain" description="C2H2-type" evidence="9">
    <location>
        <begin position="1231"/>
        <end position="1260"/>
    </location>
</feature>